<dbReference type="EMBL" id="VSWC01000157">
    <property type="protein sequence ID" value="KAA1074590.1"/>
    <property type="molecule type" value="Genomic_DNA"/>
</dbReference>
<keyword evidence="2" id="KW-0723">Serine/threonine-protein kinase</keyword>
<organism evidence="2 3">
    <name type="scientific">Puccinia graminis f. sp. tritici</name>
    <dbReference type="NCBI Taxonomy" id="56615"/>
    <lineage>
        <taxon>Eukaryota</taxon>
        <taxon>Fungi</taxon>
        <taxon>Dikarya</taxon>
        <taxon>Basidiomycota</taxon>
        <taxon>Pucciniomycotina</taxon>
        <taxon>Pucciniomycetes</taxon>
        <taxon>Pucciniales</taxon>
        <taxon>Pucciniaceae</taxon>
        <taxon>Puccinia</taxon>
    </lineage>
</organism>
<accession>A0A5B0MFC5</accession>
<feature type="region of interest" description="Disordered" evidence="1">
    <location>
        <begin position="1"/>
        <end position="25"/>
    </location>
</feature>
<keyword evidence="2" id="KW-0418">Kinase</keyword>
<proteinExistence type="predicted"/>
<keyword evidence="3" id="KW-1185">Reference proteome</keyword>
<gene>
    <name evidence="2" type="primary">KIN3_1</name>
    <name evidence="2" type="ORF">PGT21_012151</name>
</gene>
<protein>
    <submittedName>
        <fullName evidence="2">G2-specific serine/threonine protein kinase</fullName>
    </submittedName>
</protein>
<dbReference type="GO" id="GO:0004674">
    <property type="term" value="F:protein serine/threonine kinase activity"/>
    <property type="evidence" value="ECO:0007669"/>
    <property type="project" value="UniProtKB-KW"/>
</dbReference>
<dbReference type="AlphaFoldDB" id="A0A5B0MFC5"/>
<evidence type="ECO:0000313" key="2">
    <source>
        <dbReference type="EMBL" id="KAA1074590.1"/>
    </source>
</evidence>
<evidence type="ECO:0000313" key="3">
    <source>
        <dbReference type="Proteomes" id="UP000324748"/>
    </source>
</evidence>
<reference evidence="2 3" key="1">
    <citation type="submission" date="2019-05" db="EMBL/GenBank/DDBJ databases">
        <title>Emergence of the Ug99 lineage of the wheat stem rust pathogen through somatic hybridization.</title>
        <authorList>
            <person name="Li F."/>
            <person name="Upadhyaya N.M."/>
            <person name="Sperschneider J."/>
            <person name="Matny O."/>
            <person name="Nguyen-Phuc H."/>
            <person name="Mago R."/>
            <person name="Raley C."/>
            <person name="Miller M.E."/>
            <person name="Silverstein K.A.T."/>
            <person name="Henningsen E."/>
            <person name="Hirsch C.D."/>
            <person name="Visser B."/>
            <person name="Pretorius Z.A."/>
            <person name="Steffenson B.J."/>
            <person name="Schwessinger B."/>
            <person name="Dodds P.N."/>
            <person name="Figueroa M."/>
        </authorList>
    </citation>
    <scope>NUCLEOTIDE SEQUENCE [LARGE SCALE GENOMIC DNA]</scope>
    <source>
        <strain evidence="2">21-0</strain>
    </source>
</reference>
<keyword evidence="2" id="KW-0808">Transferase</keyword>
<dbReference type="Proteomes" id="UP000324748">
    <property type="component" value="Unassembled WGS sequence"/>
</dbReference>
<sequence length="149" mass="16188">MADEGAFDATERLGGPGLGQPQPVPKHPGFLDNLNQFQNILDSQHEGMLSSLESLSLLDLQVDTTMMDLLNLTVGYGSLMKLDRPFKHLVPGPNKRSVLGLIAQSVSSDPKQLQQVKSSKLMASLKSTYSLLSGLKSDIQSPELLEVQQ</sequence>
<comment type="caution">
    <text evidence="2">The sequence shown here is derived from an EMBL/GenBank/DDBJ whole genome shotgun (WGS) entry which is preliminary data.</text>
</comment>
<evidence type="ECO:0000256" key="1">
    <source>
        <dbReference type="SAM" id="MobiDB-lite"/>
    </source>
</evidence>
<name>A0A5B0MFC5_PUCGR</name>